<dbReference type="InterPro" id="IPR051460">
    <property type="entry name" value="HdrC_iron-sulfur_subunit"/>
</dbReference>
<reference evidence="3 4" key="2">
    <citation type="journal article" date="2014" name="Int. J. Syst. Evol. Microbiol.">
        <title>Methanobacterium paludis sp. nov. and a novel strain of Methanobacterium lacus isolated from northern peatlands.</title>
        <authorList>
            <person name="Cadillo-Quiroz H."/>
            <person name="Brauer S.L."/>
            <person name="Goodson N."/>
            <person name="Yavitt J.B."/>
            <person name="Zinder S.H."/>
        </authorList>
    </citation>
    <scope>NUCLEOTIDE SEQUENCE [LARGE SCALE GENOMIC DNA]</scope>
    <source>
        <strain evidence="3 4">AL-21</strain>
    </source>
</reference>
<evidence type="ECO:0000256" key="1">
    <source>
        <dbReference type="ARBA" id="ARBA00007097"/>
    </source>
</evidence>
<dbReference type="KEGG" id="mel:Metbo_2479"/>
<dbReference type="GO" id="GO:0005886">
    <property type="term" value="C:plasma membrane"/>
    <property type="evidence" value="ECO:0007669"/>
    <property type="project" value="TreeGrafter"/>
</dbReference>
<dbReference type="Proteomes" id="UP000007490">
    <property type="component" value="Chromosome"/>
</dbReference>
<dbReference type="PROSITE" id="PS51379">
    <property type="entry name" value="4FE4S_FER_2"/>
    <property type="match status" value="1"/>
</dbReference>
<comment type="similarity">
    <text evidence="1">Belongs to the HdrC family.</text>
</comment>
<organism evidence="3 4">
    <name type="scientific">Methanobacterium lacus (strain AL-21)</name>
    <dbReference type="NCBI Taxonomy" id="877455"/>
    <lineage>
        <taxon>Archaea</taxon>
        <taxon>Methanobacteriati</taxon>
        <taxon>Methanobacteriota</taxon>
        <taxon>Methanomada group</taxon>
        <taxon>Methanobacteria</taxon>
        <taxon>Methanobacteriales</taxon>
        <taxon>Methanobacteriaceae</taxon>
        <taxon>Methanobacterium</taxon>
    </lineage>
</organism>
<dbReference type="Gene3D" id="1.10.1060.10">
    <property type="entry name" value="Alpha-helical ferredoxin"/>
    <property type="match status" value="1"/>
</dbReference>
<dbReference type="eggNOG" id="arCOG00965">
    <property type="taxonomic scope" value="Archaea"/>
</dbReference>
<dbReference type="STRING" id="877455.Metbo_2479"/>
<feature type="domain" description="4Fe-4S ferredoxin-type" evidence="2">
    <location>
        <begin position="28"/>
        <end position="58"/>
    </location>
</feature>
<evidence type="ECO:0000313" key="4">
    <source>
        <dbReference type="Proteomes" id="UP000007490"/>
    </source>
</evidence>
<accession>F0T758</accession>
<dbReference type="PROSITE" id="PS00198">
    <property type="entry name" value="4FE4S_FER_1"/>
    <property type="match status" value="2"/>
</dbReference>
<sequence>MGNNCKISEKTSVRRITLEGRSGSIKDLRFKKSGFKKCIQCGRCTGSCPSTVIHKDFNPRDMMRRFMFEDLNSDHVNEIIWKCGQCYSCRSRCPRNCKAGLGVVALQHKSYVDGKAPKNIVEIAKKIRNNLYSRGETITPESYNLNLKEEFGEKTAERCSDNHKKREKLGFMPEDAREIPIPEDSLDGVRYILRSTGFKETNHG</sequence>
<dbReference type="RefSeq" id="WP_013646043.1">
    <property type="nucleotide sequence ID" value="NC_015216.1"/>
</dbReference>
<evidence type="ECO:0000259" key="2">
    <source>
        <dbReference type="PROSITE" id="PS51379"/>
    </source>
</evidence>
<evidence type="ECO:0000313" key="3">
    <source>
        <dbReference type="EMBL" id="ADZ10692.1"/>
    </source>
</evidence>
<dbReference type="InterPro" id="IPR009051">
    <property type="entry name" value="Helical_ferredxn"/>
</dbReference>
<dbReference type="AlphaFoldDB" id="F0T758"/>
<dbReference type="PANTHER" id="PTHR43255:SF2">
    <property type="entry name" value="HETERODISULFIDE REDUCTASE RELATED PROTEIN"/>
    <property type="match status" value="1"/>
</dbReference>
<keyword evidence="4" id="KW-1185">Reference proteome</keyword>
<dbReference type="GeneID" id="10278953"/>
<dbReference type="InterPro" id="IPR017900">
    <property type="entry name" value="4Fe4S_Fe_S_CS"/>
</dbReference>
<name>F0T758_METLA</name>
<dbReference type="HOGENOM" id="CLU_1387588_0_0_2"/>
<dbReference type="EMBL" id="CP002551">
    <property type="protein sequence ID" value="ADZ10692.1"/>
    <property type="molecule type" value="Genomic_DNA"/>
</dbReference>
<dbReference type="InterPro" id="IPR017896">
    <property type="entry name" value="4Fe4S_Fe-S-bd"/>
</dbReference>
<dbReference type="Pfam" id="PF13183">
    <property type="entry name" value="Fer4_8"/>
    <property type="match status" value="1"/>
</dbReference>
<dbReference type="GO" id="GO:0051536">
    <property type="term" value="F:iron-sulfur cluster binding"/>
    <property type="evidence" value="ECO:0007669"/>
    <property type="project" value="InterPro"/>
</dbReference>
<dbReference type="PANTHER" id="PTHR43255">
    <property type="entry name" value="IRON-SULFUR-BINDING OXIDOREDUCTASE FADF-RELATED-RELATED"/>
    <property type="match status" value="1"/>
</dbReference>
<dbReference type="SUPFAM" id="SSF46548">
    <property type="entry name" value="alpha-helical ferredoxin"/>
    <property type="match status" value="1"/>
</dbReference>
<protein>
    <submittedName>
        <fullName evidence="3">4Fe-4S ferredoxin iron-sulfur binding domain-containing protein</fullName>
    </submittedName>
</protein>
<dbReference type="OrthoDB" id="144910at2157"/>
<proteinExistence type="inferred from homology"/>
<gene>
    <name evidence="3" type="ordered locus">Metbo_2479</name>
</gene>
<reference evidence="4" key="1">
    <citation type="submission" date="2011-02" db="EMBL/GenBank/DDBJ databases">
        <title>Complete sequence of Methanobacterium sp. AL-21.</title>
        <authorList>
            <consortium name="US DOE Joint Genome Institute"/>
            <person name="Lucas S."/>
            <person name="Copeland A."/>
            <person name="Lapidus A."/>
            <person name="Cheng J.-F."/>
            <person name="Goodwin L."/>
            <person name="Pitluck S."/>
            <person name="Chertkov O."/>
            <person name="Detter J.C."/>
            <person name="Han C."/>
            <person name="Tapia R."/>
            <person name="Land M."/>
            <person name="Hauser L."/>
            <person name="Kyrpides N."/>
            <person name="Ivanova N."/>
            <person name="Mikhailova N."/>
            <person name="Pagani I."/>
            <person name="Cadillo-Quiroz H."/>
            <person name="Imachi H."/>
            <person name="Zinder S."/>
            <person name="Liu W."/>
            <person name="Woyke T."/>
        </authorList>
    </citation>
    <scope>NUCLEOTIDE SEQUENCE [LARGE SCALE GENOMIC DNA]</scope>
    <source>
        <strain evidence="4">AL-21</strain>
    </source>
</reference>
<dbReference type="GO" id="GO:0016491">
    <property type="term" value="F:oxidoreductase activity"/>
    <property type="evidence" value="ECO:0007669"/>
    <property type="project" value="UniProtKB-ARBA"/>
</dbReference>